<organism evidence="1 2">
    <name type="scientific">Mucor saturninus</name>
    <dbReference type="NCBI Taxonomy" id="64648"/>
    <lineage>
        <taxon>Eukaryota</taxon>
        <taxon>Fungi</taxon>
        <taxon>Fungi incertae sedis</taxon>
        <taxon>Mucoromycota</taxon>
        <taxon>Mucoromycotina</taxon>
        <taxon>Mucoromycetes</taxon>
        <taxon>Mucorales</taxon>
        <taxon>Mucorineae</taxon>
        <taxon>Mucoraceae</taxon>
        <taxon>Mucor</taxon>
    </lineage>
</organism>
<gene>
    <name evidence="1" type="ORF">INT47_004329</name>
</gene>
<dbReference type="Proteomes" id="UP000603453">
    <property type="component" value="Unassembled WGS sequence"/>
</dbReference>
<evidence type="ECO:0000313" key="1">
    <source>
        <dbReference type="EMBL" id="KAG2191395.1"/>
    </source>
</evidence>
<sequence>MYVPRKFGGVSMVDVHLQQPSLQHIYIPRLISGPNKTDLVSPWLVRSIQLYTGHASIIPWFLYPAKFQSSLKQIVPLAQLGKILQKLPPLSLSDTWSAR</sequence>
<evidence type="ECO:0000313" key="2">
    <source>
        <dbReference type="Proteomes" id="UP000603453"/>
    </source>
</evidence>
<accession>A0A8H7QFY2</accession>
<dbReference type="EMBL" id="JAEPRD010000421">
    <property type="protein sequence ID" value="KAG2191395.1"/>
    <property type="molecule type" value="Genomic_DNA"/>
</dbReference>
<dbReference type="OrthoDB" id="2417874at2759"/>
<reference evidence="1" key="1">
    <citation type="submission" date="2020-12" db="EMBL/GenBank/DDBJ databases">
        <title>Metabolic potential, ecology and presence of endohyphal bacteria is reflected in genomic diversity of Mucoromycotina.</title>
        <authorList>
            <person name="Muszewska A."/>
            <person name="Okrasinska A."/>
            <person name="Steczkiewicz K."/>
            <person name="Drgas O."/>
            <person name="Orlowska M."/>
            <person name="Perlinska-Lenart U."/>
            <person name="Aleksandrzak-Piekarczyk T."/>
            <person name="Szatraj K."/>
            <person name="Zielenkiewicz U."/>
            <person name="Pilsyk S."/>
            <person name="Malc E."/>
            <person name="Mieczkowski P."/>
            <person name="Kruszewska J.S."/>
            <person name="Biernat P."/>
            <person name="Pawlowska J."/>
        </authorList>
    </citation>
    <scope>NUCLEOTIDE SEQUENCE</scope>
    <source>
        <strain evidence="1">WA0000017839</strain>
    </source>
</reference>
<protein>
    <submittedName>
        <fullName evidence="1">Uncharacterized protein</fullName>
    </submittedName>
</protein>
<dbReference type="AlphaFoldDB" id="A0A8H7QFY2"/>
<name>A0A8H7QFY2_9FUNG</name>
<comment type="caution">
    <text evidence="1">The sequence shown here is derived from an EMBL/GenBank/DDBJ whole genome shotgun (WGS) entry which is preliminary data.</text>
</comment>
<keyword evidence="2" id="KW-1185">Reference proteome</keyword>
<proteinExistence type="predicted"/>